<comment type="subcellular location">
    <subcellularLocation>
        <location evidence="1">Cell projection</location>
        <location evidence="1">Cilium</location>
    </subcellularLocation>
</comment>
<keyword evidence="10" id="KW-1185">Reference proteome</keyword>
<reference evidence="9 10" key="1">
    <citation type="submission" date="2021-06" db="EMBL/GenBank/DDBJ databases">
        <authorList>
            <person name="Palmer J.M."/>
        </authorList>
    </citation>
    <scope>NUCLEOTIDE SEQUENCE [LARGE SCALE GENOMIC DNA]</scope>
    <source>
        <strain evidence="9 10">MEX-2019</strain>
        <tissue evidence="9">Muscle</tissue>
    </source>
</reference>
<organism evidence="9 10">
    <name type="scientific">Crenichthys baileyi</name>
    <name type="common">White River springfish</name>
    <dbReference type="NCBI Taxonomy" id="28760"/>
    <lineage>
        <taxon>Eukaryota</taxon>
        <taxon>Metazoa</taxon>
        <taxon>Chordata</taxon>
        <taxon>Craniata</taxon>
        <taxon>Vertebrata</taxon>
        <taxon>Euteleostomi</taxon>
        <taxon>Actinopterygii</taxon>
        <taxon>Neopterygii</taxon>
        <taxon>Teleostei</taxon>
        <taxon>Neoteleostei</taxon>
        <taxon>Acanthomorphata</taxon>
        <taxon>Ovalentaria</taxon>
        <taxon>Atherinomorphae</taxon>
        <taxon>Cyprinodontiformes</taxon>
        <taxon>Goodeidae</taxon>
        <taxon>Crenichthys</taxon>
    </lineage>
</organism>
<evidence type="ECO:0000256" key="7">
    <source>
        <dbReference type="SAM" id="Coils"/>
    </source>
</evidence>
<dbReference type="GO" id="GO:0036064">
    <property type="term" value="C:ciliary basal body"/>
    <property type="evidence" value="ECO:0007669"/>
    <property type="project" value="TreeGrafter"/>
</dbReference>
<comment type="caution">
    <text evidence="9">The sequence shown here is derived from an EMBL/GenBank/DDBJ whole genome shotgun (WGS) entry which is preliminary data.</text>
</comment>
<dbReference type="AlphaFoldDB" id="A0AAV9RPW0"/>
<comment type="similarity">
    <text evidence="2">Belongs to the CFAP157 family.</text>
</comment>
<evidence type="ECO:0000256" key="4">
    <source>
        <dbReference type="ARBA" id="ARBA00023054"/>
    </source>
</evidence>
<evidence type="ECO:0000256" key="6">
    <source>
        <dbReference type="ARBA" id="ARBA00023273"/>
    </source>
</evidence>
<proteinExistence type="inferred from homology"/>
<keyword evidence="5" id="KW-0969">Cilium</keyword>
<sequence>MADKTSLIPQERSLLLVQIRYLEDELERYELTYEELEKQNKELLSHYNKLEKEKRDKTEHLKRLVAAKEKQVKELHEQLMTQHLTAKLDRKSLQQEHSRMKQELQEQINELQAKLGRQAVELEQNEKHIMELKQQVLERGSEEVELSKKKAEHEASIHSLKRNAELDSERLIQHFQDYMEYTENSKAEMLLANGRAYHRKQLSIVSFLVNEESTLKEKIGDLQRRQGHLRSTGQGLMRKIISLRQIQNLNEKDVNLLKKTFQELKEEEDEWMNKQEVSLTENETLSQHVSRVSKKYHQKEADIQRLEEELEKETIRRRHLEEVKEETVIILRHILMHPEDLHEAQWKIWRLVEILNTAAPQRTGLTSNNSRRKASRGQKLHYSNPEPASSSVAEMRSRVVLSTHLTRLPCSLIH</sequence>
<name>A0AAV9RPW0_9TELE</name>
<evidence type="ECO:0000313" key="10">
    <source>
        <dbReference type="Proteomes" id="UP001311232"/>
    </source>
</evidence>
<accession>A0AAV9RPW0</accession>
<keyword evidence="4 7" id="KW-0175">Coiled coil</keyword>
<feature type="coiled-coil region" evidence="7">
    <location>
        <begin position="19"/>
        <end position="128"/>
    </location>
</feature>
<keyword evidence="6" id="KW-0966">Cell projection</keyword>
<gene>
    <name evidence="9" type="ORF">CRENBAI_022332</name>
</gene>
<feature type="region of interest" description="Disordered" evidence="8">
    <location>
        <begin position="362"/>
        <end position="393"/>
    </location>
</feature>
<evidence type="ECO:0000256" key="5">
    <source>
        <dbReference type="ARBA" id="ARBA00023069"/>
    </source>
</evidence>
<evidence type="ECO:0000256" key="3">
    <source>
        <dbReference type="ARBA" id="ARBA00014087"/>
    </source>
</evidence>
<dbReference type="PANTHER" id="PTHR31954:SF1">
    <property type="entry name" value="CILIA- AND FLAGELLA-ASSOCIATED PROTEIN 157"/>
    <property type="match status" value="1"/>
</dbReference>
<dbReference type="GO" id="GO:0008017">
    <property type="term" value="F:microtubule binding"/>
    <property type="evidence" value="ECO:0007669"/>
    <property type="project" value="TreeGrafter"/>
</dbReference>
<protein>
    <recommendedName>
        <fullName evidence="3">Cilia- and flagella-associated protein 157</fullName>
    </recommendedName>
</protein>
<dbReference type="Proteomes" id="UP001311232">
    <property type="component" value="Unassembled WGS sequence"/>
</dbReference>
<feature type="coiled-coil region" evidence="7">
    <location>
        <begin position="254"/>
        <end position="323"/>
    </location>
</feature>
<dbReference type="PANTHER" id="PTHR31954">
    <property type="entry name" value="CILIA- AND FLAGELLA-ASSOCIATED PROTEIN 157"/>
    <property type="match status" value="1"/>
</dbReference>
<evidence type="ECO:0000256" key="2">
    <source>
        <dbReference type="ARBA" id="ARBA00010841"/>
    </source>
</evidence>
<dbReference type="EMBL" id="JAHHUM010001505">
    <property type="protein sequence ID" value="KAK5611078.1"/>
    <property type="molecule type" value="Genomic_DNA"/>
</dbReference>
<dbReference type="InterPro" id="IPR038844">
    <property type="entry name" value="CFAP157"/>
</dbReference>
<feature type="compositionally biased region" description="Basic residues" evidence="8">
    <location>
        <begin position="370"/>
        <end position="379"/>
    </location>
</feature>
<evidence type="ECO:0000256" key="8">
    <source>
        <dbReference type="SAM" id="MobiDB-lite"/>
    </source>
</evidence>
<evidence type="ECO:0000256" key="1">
    <source>
        <dbReference type="ARBA" id="ARBA00004138"/>
    </source>
</evidence>
<evidence type="ECO:0000313" key="9">
    <source>
        <dbReference type="EMBL" id="KAK5611078.1"/>
    </source>
</evidence>